<feature type="compositionally biased region" description="Polar residues" evidence="1">
    <location>
        <begin position="691"/>
        <end position="711"/>
    </location>
</feature>
<evidence type="ECO:0000313" key="4">
    <source>
        <dbReference type="EMBL" id="ESO97813.1"/>
    </source>
</evidence>
<evidence type="ECO:0000256" key="1">
    <source>
        <dbReference type="SAM" id="MobiDB-lite"/>
    </source>
</evidence>
<sequence length="1759" mass="198591">MEPPLYVLAELSPMEELNAPLNRSARLRYTCMSVSKKYIALGSNTGGAYIFTRDTLKYLQVIFGEVESSSVGVVSLSQATDNHVAFTTSSGQVIVMEMNLEKRLKPERVRLSNDHAGYTVTTLQWNKTGNKLFIGDNSGKVTVAHVPLTKASVLFNQPTEMIARLESAIVQIDYNHEKLLVSTLTRCYLFSTQSENIERSITARFIKTRHQYSQIGKKLRDGEFGACFFVEPSSNIPVVYCSRPGSRMWEVDFEGNVLNTHQFKKLLSISSTPIVHFNKSSLLTEYSSTTVISPSVNFKKMYTIGQYIITWCTTGLYVFDTINVKVILWSYDIQDIEDLCVYENSVFIFHNDQSIEHLYLFKLEQCINHLITKKCWLLAANTLFHFKQHYLSYLRSKISPQTVKNVILNIKREEHRDLINSLTELIIVQLSSPTSDPEGQDKLNHIYPNHSDTNSVASFDLTYTSDSGSEVVSPQVFCGVHESNKMKNNLKSDEDTHKNVGVASEASNLNHSDLSSDNHADISLVSTDLDCDSIYDDSELSKISIEADDSSAEDATKKEFKTFTTKLIDFSHEDGFNGSNETAEDFSIDAHSTPKEVEPHEVDYGKKHSDQSLLNSSQDFSNDSNNVSFLSNNSGIENTSHVEKEHFIVEKSSSAMFAFQNERENSREKPIQIWSSAENHQDSETVKPDQPVSNESEKNNSTGNSVQSSTMNEEEEQTNYKDTPVAVIPEVDDDIIVKKKSKNSSRRRKVNEIDLLNGPGLNRSPSVKSKTKKRELKTKRSVSVPALDNSLIIKRKDIEQEHDTVSLCSMEDIHRFSTPDTLPENQQQFKDSDTISLNSLEENSSETVLPLIKRLSLSGITTSLDEQQRETSSSVDSLNTIDSPSGSLSQSPRVTLMAVKDSLAMKLKKGKTFIKTMKEKSQLSKSPTVPDNSFADTLTEEHQIVMSTLNEQIVRAKDETGKPTEVPIFLPKTDIRNLISATEEAQNKLQDIQVMLDPSLLAQTLNEWVTVLNTTFRTLQKETNAKTASSNDNTKTSDNVDEDTTSPLEVNVPCASSNASSASSDSSQDTKWCNTFDPFGLDVDLFPQVSELTKLCFQTCCHGNVSAYINPKITLCCDKGKSDTDALYSAQNKCNDCDKDPDQCDNHKICDENNCDNPRSLGDQNRCECQSESCLSTNSVNVDFQPENETLPDTHQTTNDASDMMHDIQNHSEAPDKGHELQMTTNSNTETQGHPVPNSLNYLYMDTNCIIECDDLEMRSHELASTSRVQDPRQQLDQELSVFVRCYFAFLGTNVIRQFLNEQKDVLFKTWLTLIECCQELGKEDPIKMYINQHDVNDALDHLRSGIIKYKDAFLGHYASIFGMSVYKCIEFGKDVPDKVSPLDILNLCHHYNKPTHQYLLKYIMMRYNEAPEYNRLKTLHSICEHPEVKLELLKCLLTRKDGFKYDKPSPGSHLVKWTHHKMINDVLNMIDNKQEQNKAEMICEEYGYWLGYLRLIDTDIRWRDVMHLICCLGDIDLLCTNNDFSYTPKSTGEWKCLLQEVLSLESDNVSKTCLVPAIPDFIPSLTLENTALLLVDYLGPHVAANMLQELSLEDDRSLSNDFYQKCICKAITQAQQGVVIHNMLEKLNTYLWSKKPQNMAPQIHYAVNGEISSVRILTDSTISSSYQTDFSRLSAPGRVIQLGLEDAECHWGIQAQINSEYSNCNLYISVNVVIVICISVNELIVFGIFHHMEPGTLIFQCGHAFHKYCVSRQECPLC</sequence>
<feature type="compositionally biased region" description="Polar residues" evidence="1">
    <location>
        <begin position="1222"/>
        <end position="1232"/>
    </location>
</feature>
<evidence type="ECO:0008006" key="6">
    <source>
        <dbReference type="Google" id="ProtNLM"/>
    </source>
</evidence>
<dbReference type="OMA" id="DSYLWSQ"/>
<dbReference type="OrthoDB" id="19493at2759"/>
<feature type="compositionally biased region" description="Basic and acidic residues" evidence="1">
    <location>
        <begin position="1209"/>
        <end position="1220"/>
    </location>
</feature>
<feature type="compositionally biased region" description="Low complexity" evidence="1">
    <location>
        <begin position="611"/>
        <end position="626"/>
    </location>
</feature>
<dbReference type="InterPro" id="IPR056445">
    <property type="entry name" value="TPR_HPS5"/>
</dbReference>
<feature type="region of interest" description="Disordered" evidence="1">
    <location>
        <begin position="738"/>
        <end position="776"/>
    </location>
</feature>
<dbReference type="PANTHER" id="PTHR23287">
    <property type="entry name" value="RUBY-EYE2-LIKE PROTEIN"/>
    <property type="match status" value="1"/>
</dbReference>
<dbReference type="SUPFAM" id="SSF50978">
    <property type="entry name" value="WD40 repeat-like"/>
    <property type="match status" value="1"/>
</dbReference>
<feature type="region of interest" description="Disordered" evidence="1">
    <location>
        <begin position="594"/>
        <end position="626"/>
    </location>
</feature>
<gene>
    <name evidence="4" type="ORF">LOTGIDRAFT_152916</name>
</gene>
<dbReference type="GeneID" id="20235812"/>
<evidence type="ECO:0000259" key="2">
    <source>
        <dbReference type="Pfam" id="PF23756"/>
    </source>
</evidence>
<dbReference type="HOGENOM" id="CLU_239141_0_0_1"/>
<dbReference type="Pfam" id="PF23756">
    <property type="entry name" value="Beta-prop_HPS5"/>
    <property type="match status" value="1"/>
</dbReference>
<dbReference type="InterPro" id="IPR056499">
    <property type="entry name" value="Beta-prop_HPS5-like"/>
</dbReference>
<feature type="compositionally biased region" description="Polar residues" evidence="1">
    <location>
        <begin position="1025"/>
        <end position="1037"/>
    </location>
</feature>
<feature type="domain" description="HPS5 TPR" evidence="3">
    <location>
        <begin position="1265"/>
        <end position="1607"/>
    </location>
</feature>
<feature type="region of interest" description="Disordered" evidence="1">
    <location>
        <begin position="864"/>
        <end position="892"/>
    </location>
</feature>
<dbReference type="CTD" id="20235812"/>
<dbReference type="GO" id="GO:0005737">
    <property type="term" value="C:cytoplasm"/>
    <property type="evidence" value="ECO:0007669"/>
    <property type="project" value="TreeGrafter"/>
</dbReference>
<keyword evidence="5" id="KW-1185">Reference proteome</keyword>
<feature type="region of interest" description="Disordered" evidence="1">
    <location>
        <begin position="1209"/>
        <end position="1237"/>
    </location>
</feature>
<feature type="region of interest" description="Disordered" evidence="1">
    <location>
        <begin position="1023"/>
        <end position="1070"/>
    </location>
</feature>
<dbReference type="Proteomes" id="UP000030746">
    <property type="component" value="Unassembled WGS sequence"/>
</dbReference>
<dbReference type="PANTHER" id="PTHR23287:SF18">
    <property type="entry name" value="BLOC-2 COMPLEX MEMBER HPS5"/>
    <property type="match status" value="1"/>
</dbReference>
<feature type="region of interest" description="Disordered" evidence="1">
    <location>
        <begin position="676"/>
        <end position="726"/>
    </location>
</feature>
<evidence type="ECO:0000313" key="5">
    <source>
        <dbReference type="Proteomes" id="UP000030746"/>
    </source>
</evidence>
<accession>V4A1V8</accession>
<reference evidence="4 5" key="1">
    <citation type="journal article" date="2013" name="Nature">
        <title>Insights into bilaterian evolution from three spiralian genomes.</title>
        <authorList>
            <person name="Simakov O."/>
            <person name="Marletaz F."/>
            <person name="Cho S.J."/>
            <person name="Edsinger-Gonzales E."/>
            <person name="Havlak P."/>
            <person name="Hellsten U."/>
            <person name="Kuo D.H."/>
            <person name="Larsson T."/>
            <person name="Lv J."/>
            <person name="Arendt D."/>
            <person name="Savage R."/>
            <person name="Osoegawa K."/>
            <person name="de Jong P."/>
            <person name="Grimwood J."/>
            <person name="Chapman J.A."/>
            <person name="Shapiro H."/>
            <person name="Aerts A."/>
            <person name="Otillar R.P."/>
            <person name="Terry A.Y."/>
            <person name="Boore J.L."/>
            <person name="Grigoriev I.V."/>
            <person name="Lindberg D.R."/>
            <person name="Seaver E.C."/>
            <person name="Weisblat D.A."/>
            <person name="Putnam N.H."/>
            <person name="Rokhsar D.S."/>
        </authorList>
    </citation>
    <scope>NUCLEOTIDE SEQUENCE [LARGE SCALE GENOMIC DNA]</scope>
</reference>
<feature type="compositionally biased region" description="Basic and acidic residues" evidence="1">
    <location>
        <begin position="594"/>
        <end position="610"/>
    </location>
</feature>
<dbReference type="STRING" id="225164.V4A1V8"/>
<feature type="compositionally biased region" description="Low complexity" evidence="1">
    <location>
        <begin position="1055"/>
        <end position="1067"/>
    </location>
</feature>
<dbReference type="KEGG" id="lgi:LOTGIDRAFT_152916"/>
<protein>
    <recommendedName>
        <fullName evidence="6">RING-type domain-containing protein</fullName>
    </recommendedName>
</protein>
<dbReference type="InterPro" id="IPR036322">
    <property type="entry name" value="WD40_repeat_dom_sf"/>
</dbReference>
<evidence type="ECO:0000259" key="3">
    <source>
        <dbReference type="Pfam" id="PF23758"/>
    </source>
</evidence>
<dbReference type="EMBL" id="KB201304">
    <property type="protein sequence ID" value="ESO97813.1"/>
    <property type="molecule type" value="Genomic_DNA"/>
</dbReference>
<proteinExistence type="predicted"/>
<feature type="domain" description="HPS5-like beta-propeller" evidence="2">
    <location>
        <begin position="8"/>
        <end position="352"/>
    </location>
</feature>
<dbReference type="InterPro" id="IPR015943">
    <property type="entry name" value="WD40/YVTN_repeat-like_dom_sf"/>
</dbReference>
<dbReference type="GO" id="GO:0048066">
    <property type="term" value="P:developmental pigmentation"/>
    <property type="evidence" value="ECO:0007669"/>
    <property type="project" value="TreeGrafter"/>
</dbReference>
<dbReference type="Pfam" id="PF23758">
    <property type="entry name" value="TPR_HPS5"/>
    <property type="match status" value="1"/>
</dbReference>
<organism evidence="4 5">
    <name type="scientific">Lottia gigantea</name>
    <name type="common">Giant owl limpet</name>
    <dbReference type="NCBI Taxonomy" id="225164"/>
    <lineage>
        <taxon>Eukaryota</taxon>
        <taxon>Metazoa</taxon>
        <taxon>Spiralia</taxon>
        <taxon>Lophotrochozoa</taxon>
        <taxon>Mollusca</taxon>
        <taxon>Gastropoda</taxon>
        <taxon>Patellogastropoda</taxon>
        <taxon>Lottioidea</taxon>
        <taxon>Lottiidae</taxon>
        <taxon>Lottia</taxon>
    </lineage>
</organism>
<dbReference type="RefSeq" id="XP_009051658.1">
    <property type="nucleotide sequence ID" value="XM_009053410.1"/>
</dbReference>
<feature type="compositionally biased region" description="Basic residues" evidence="1">
    <location>
        <begin position="738"/>
        <end position="749"/>
    </location>
</feature>
<dbReference type="Gene3D" id="2.130.10.10">
    <property type="entry name" value="YVTN repeat-like/Quinoprotein amine dehydrogenase"/>
    <property type="match status" value="1"/>
</dbReference>
<name>V4A1V8_LOTGI</name>